<accession>A0ABS1UAY2</accession>
<organism evidence="2 3">
    <name type="scientific">Belnapia arida</name>
    <dbReference type="NCBI Taxonomy" id="2804533"/>
    <lineage>
        <taxon>Bacteria</taxon>
        <taxon>Pseudomonadati</taxon>
        <taxon>Pseudomonadota</taxon>
        <taxon>Alphaproteobacteria</taxon>
        <taxon>Acetobacterales</taxon>
        <taxon>Roseomonadaceae</taxon>
        <taxon>Belnapia</taxon>
    </lineage>
</organism>
<evidence type="ECO:0000256" key="1">
    <source>
        <dbReference type="SAM" id="Phobius"/>
    </source>
</evidence>
<keyword evidence="1" id="KW-0812">Transmembrane</keyword>
<gene>
    <name evidence="2" type="ORF">JMJ56_28065</name>
</gene>
<evidence type="ECO:0000313" key="3">
    <source>
        <dbReference type="Proteomes" id="UP000660885"/>
    </source>
</evidence>
<name>A0ABS1UAY2_9PROT</name>
<evidence type="ECO:0000313" key="2">
    <source>
        <dbReference type="EMBL" id="MBL6081845.1"/>
    </source>
</evidence>
<sequence>MLKIGTAILFGGLALYALLNQPTWSVIAVRLMVDAGLLLIVLASMAMRRPFTL</sequence>
<proteinExistence type="predicted"/>
<dbReference type="Proteomes" id="UP000660885">
    <property type="component" value="Unassembled WGS sequence"/>
</dbReference>
<keyword evidence="1" id="KW-0472">Membrane</keyword>
<comment type="caution">
    <text evidence="2">The sequence shown here is derived from an EMBL/GenBank/DDBJ whole genome shotgun (WGS) entry which is preliminary data.</text>
</comment>
<reference evidence="2 3" key="1">
    <citation type="submission" date="2021-01" db="EMBL/GenBank/DDBJ databases">
        <title>Belnapia mucosa sp. nov. and Belnapia arida sp. nov., isolated from the Tabernas Desert (Almeria, Spain).</title>
        <authorList>
            <person name="Molina-Menor E."/>
            <person name="Vidal-Verdu A."/>
            <person name="Calonge A."/>
            <person name="Satari L."/>
            <person name="Pereto J."/>
            <person name="Porcar M."/>
        </authorList>
    </citation>
    <scope>NUCLEOTIDE SEQUENCE [LARGE SCALE GENOMIC DNA]</scope>
    <source>
        <strain evidence="2 3">T18</strain>
    </source>
</reference>
<dbReference type="EMBL" id="JAETWB010000038">
    <property type="protein sequence ID" value="MBL6081845.1"/>
    <property type="molecule type" value="Genomic_DNA"/>
</dbReference>
<keyword evidence="1" id="KW-1133">Transmembrane helix</keyword>
<feature type="transmembrane region" description="Helical" evidence="1">
    <location>
        <begin position="29"/>
        <end position="47"/>
    </location>
</feature>
<keyword evidence="3" id="KW-1185">Reference proteome</keyword>
<dbReference type="RefSeq" id="WP_202835060.1">
    <property type="nucleotide sequence ID" value="NZ_JAETWB010000038.1"/>
</dbReference>
<protein>
    <submittedName>
        <fullName evidence="2">Uncharacterized protein</fullName>
    </submittedName>
</protein>